<gene>
    <name evidence="9" type="primary">pyrF</name>
    <name evidence="9" type="ORF">CFX0092_B0588</name>
</gene>
<dbReference type="EMBL" id="LN890656">
    <property type="protein sequence ID" value="CUS06122.1"/>
    <property type="molecule type" value="Genomic_DNA"/>
</dbReference>
<dbReference type="EC" id="4.1.1.23" evidence="7"/>
<evidence type="ECO:0000313" key="9">
    <source>
        <dbReference type="EMBL" id="CUS06122.1"/>
    </source>
</evidence>
<dbReference type="GO" id="GO:0004590">
    <property type="term" value="F:orotidine-5'-phosphate decarboxylase activity"/>
    <property type="evidence" value="ECO:0007669"/>
    <property type="project" value="UniProtKB-UniRule"/>
</dbReference>
<dbReference type="InterPro" id="IPR011060">
    <property type="entry name" value="RibuloseP-bd_barrel"/>
</dbReference>
<dbReference type="SMART" id="SM00934">
    <property type="entry name" value="OMPdecase"/>
    <property type="match status" value="1"/>
</dbReference>
<name>A0A160T7Y2_9CHLR</name>
<dbReference type="PANTHER" id="PTHR43375:SF1">
    <property type="entry name" value="OROTIDINE 5'-PHOSPHATE DECARBOXYLASE"/>
    <property type="match status" value="1"/>
</dbReference>
<keyword evidence="10" id="KW-1185">Reference proteome</keyword>
<dbReference type="Gene3D" id="3.20.20.70">
    <property type="entry name" value="Aldolase class I"/>
    <property type="match status" value="1"/>
</dbReference>
<evidence type="ECO:0000256" key="6">
    <source>
        <dbReference type="ARBA" id="ARBA00049157"/>
    </source>
</evidence>
<sequence>MRYLEKLAAAQQANNSWLCLGLDPQPDLLPVEALKWDEPILPFNRRIIDATADLVCAYKPNLGFYLQWGAAGVIALERTIAAIPDHIPIILDAKIGDIGHTQAAWGRGLFDEWGVDAITVNPYVGAEAVRSLIAGRPERAVYVLARTSNPGAALFQGDLRHGVGLAAEVMRAAPTWSGAADGHCGFVVGATVPEELAAARALAPAANFLIPGIGAQGGDLAATVAHGAATVAHGGDPIAGPVINAGRSVLYASSAMDFDTAARAAAEKLRDAINQLRGAEPKNA</sequence>
<proteinExistence type="inferred from homology"/>
<dbReference type="InterPro" id="IPR011995">
    <property type="entry name" value="OMPdecase_type-2"/>
</dbReference>
<dbReference type="InterPro" id="IPR013785">
    <property type="entry name" value="Aldolase_TIM"/>
</dbReference>
<accession>A0A160T7Y2</accession>
<dbReference type="GO" id="GO:0006207">
    <property type="term" value="P:'de novo' pyrimidine nucleobase biosynthetic process"/>
    <property type="evidence" value="ECO:0007669"/>
    <property type="project" value="InterPro"/>
</dbReference>
<feature type="domain" description="Orotidine 5'-phosphate decarboxylase" evidence="8">
    <location>
        <begin position="17"/>
        <end position="258"/>
    </location>
</feature>
<dbReference type="KEGG" id="pbf:CFX0092_B0588"/>
<dbReference type="GO" id="GO:0044205">
    <property type="term" value="P:'de novo' UMP biosynthetic process"/>
    <property type="evidence" value="ECO:0007669"/>
    <property type="project" value="UniProtKB-UniPathway"/>
</dbReference>
<dbReference type="UniPathway" id="UPA00070">
    <property type="reaction ID" value="UER00120"/>
</dbReference>
<dbReference type="PANTHER" id="PTHR43375">
    <property type="entry name" value="OROTIDINE 5'-PHOSPHATE DECARBOXYLASE"/>
    <property type="match status" value="1"/>
</dbReference>
<keyword evidence="4" id="KW-0665">Pyrimidine biosynthesis</keyword>
<keyword evidence="5 9" id="KW-0456">Lyase</keyword>
<evidence type="ECO:0000313" key="10">
    <source>
        <dbReference type="Proteomes" id="UP000215027"/>
    </source>
</evidence>
<keyword evidence="3" id="KW-0210">Decarboxylase</keyword>
<evidence type="ECO:0000256" key="3">
    <source>
        <dbReference type="ARBA" id="ARBA00022793"/>
    </source>
</evidence>
<evidence type="ECO:0000256" key="1">
    <source>
        <dbReference type="ARBA" id="ARBA00004861"/>
    </source>
</evidence>
<dbReference type="RefSeq" id="WP_095045440.1">
    <property type="nucleotide sequence ID" value="NZ_LN890656.1"/>
</dbReference>
<dbReference type="Proteomes" id="UP000215027">
    <property type="component" value="Chromosome II"/>
</dbReference>
<dbReference type="InterPro" id="IPR001754">
    <property type="entry name" value="OMPdeCOase_dom"/>
</dbReference>
<evidence type="ECO:0000256" key="2">
    <source>
        <dbReference type="ARBA" id="ARBA00008847"/>
    </source>
</evidence>
<reference evidence="9" key="1">
    <citation type="submission" date="2016-01" db="EMBL/GenBank/DDBJ databases">
        <authorList>
            <person name="Mcilroy J.S."/>
            <person name="Karst M S."/>
            <person name="Albertsen M."/>
        </authorList>
    </citation>
    <scope>NUCLEOTIDE SEQUENCE</scope>
    <source>
        <strain evidence="9">Cfx-K</strain>
    </source>
</reference>
<comment type="similarity">
    <text evidence="2">Belongs to the OMP decarboxylase family. Type 2 subfamily.</text>
</comment>
<dbReference type="AlphaFoldDB" id="A0A160T7Y2"/>
<dbReference type="NCBIfam" id="TIGR02127">
    <property type="entry name" value="pyrF_sub2"/>
    <property type="match status" value="1"/>
</dbReference>
<dbReference type="OrthoDB" id="9808470at2"/>
<evidence type="ECO:0000256" key="4">
    <source>
        <dbReference type="ARBA" id="ARBA00022975"/>
    </source>
</evidence>
<evidence type="ECO:0000259" key="8">
    <source>
        <dbReference type="SMART" id="SM00934"/>
    </source>
</evidence>
<evidence type="ECO:0000256" key="5">
    <source>
        <dbReference type="ARBA" id="ARBA00023239"/>
    </source>
</evidence>
<protein>
    <recommendedName>
        <fullName evidence="7">Orotidine-5'-phosphate decarboxylase</fullName>
        <ecNumber evidence="7">4.1.1.23</ecNumber>
    </recommendedName>
</protein>
<comment type="pathway">
    <text evidence="1">Pyrimidine metabolism; UMP biosynthesis via de novo pathway; UMP from orotate: step 2/2.</text>
</comment>
<dbReference type="CDD" id="cd04725">
    <property type="entry name" value="OMP_decarboxylase_like"/>
    <property type="match status" value="1"/>
</dbReference>
<dbReference type="SUPFAM" id="SSF51366">
    <property type="entry name" value="Ribulose-phoshate binding barrel"/>
    <property type="match status" value="1"/>
</dbReference>
<evidence type="ECO:0000256" key="7">
    <source>
        <dbReference type="NCBIfam" id="TIGR02127"/>
    </source>
</evidence>
<organism evidence="9 10">
    <name type="scientific">Candidatus Promineifilum breve</name>
    <dbReference type="NCBI Taxonomy" id="1806508"/>
    <lineage>
        <taxon>Bacteria</taxon>
        <taxon>Bacillati</taxon>
        <taxon>Chloroflexota</taxon>
        <taxon>Ardenticatenia</taxon>
        <taxon>Candidatus Promineifilales</taxon>
        <taxon>Candidatus Promineifilaceae</taxon>
        <taxon>Candidatus Promineifilum</taxon>
    </lineage>
</organism>
<dbReference type="Pfam" id="PF00215">
    <property type="entry name" value="OMPdecase"/>
    <property type="match status" value="1"/>
</dbReference>
<comment type="catalytic activity">
    <reaction evidence="6">
        <text>orotidine 5'-phosphate + H(+) = UMP + CO2</text>
        <dbReference type="Rhea" id="RHEA:11596"/>
        <dbReference type="ChEBI" id="CHEBI:15378"/>
        <dbReference type="ChEBI" id="CHEBI:16526"/>
        <dbReference type="ChEBI" id="CHEBI:57538"/>
        <dbReference type="ChEBI" id="CHEBI:57865"/>
        <dbReference type="EC" id="4.1.1.23"/>
    </reaction>
</comment>